<dbReference type="AlphaFoldDB" id="A0A7W9WB84"/>
<comment type="caution">
    <text evidence="1">The sequence shown here is derived from an EMBL/GenBank/DDBJ whole genome shotgun (WGS) entry which is preliminary data.</text>
</comment>
<gene>
    <name evidence="1" type="ORF">HNQ93_000227</name>
</gene>
<accession>A0A7W9WB84</accession>
<evidence type="ECO:0000313" key="1">
    <source>
        <dbReference type="EMBL" id="MBB6057397.1"/>
    </source>
</evidence>
<reference evidence="1 2" key="1">
    <citation type="submission" date="2020-08" db="EMBL/GenBank/DDBJ databases">
        <title>Genomic Encyclopedia of Type Strains, Phase IV (KMG-IV): sequencing the most valuable type-strain genomes for metagenomic binning, comparative biology and taxonomic classification.</title>
        <authorList>
            <person name="Goeker M."/>
        </authorList>
    </citation>
    <scope>NUCLEOTIDE SEQUENCE [LARGE SCALE GENOMIC DNA]</scope>
    <source>
        <strain evidence="1 2">DSM 26718</strain>
    </source>
</reference>
<keyword evidence="2" id="KW-1185">Reference proteome</keyword>
<organism evidence="1 2">
    <name type="scientific">Hymenobacter luteus</name>
    <dbReference type="NCBI Taxonomy" id="1411122"/>
    <lineage>
        <taxon>Bacteria</taxon>
        <taxon>Pseudomonadati</taxon>
        <taxon>Bacteroidota</taxon>
        <taxon>Cytophagia</taxon>
        <taxon>Cytophagales</taxon>
        <taxon>Hymenobacteraceae</taxon>
        <taxon>Hymenobacter</taxon>
    </lineage>
</organism>
<evidence type="ECO:0000313" key="2">
    <source>
        <dbReference type="Proteomes" id="UP000532746"/>
    </source>
</evidence>
<protein>
    <submittedName>
        <fullName evidence="1">Uncharacterized protein</fullName>
    </submittedName>
</protein>
<sequence length="99" mass="10578">MEPENFSTGPAGVFAQIEHKGQHLTVVKLQEAYADDPATLLHQLTAALGLSPAALLLVLPSEGKPLLGEGPAEDLYNDFLSTNTAAVVEQTWQPLEKRG</sequence>
<dbReference type="RefSeq" id="WP_183402341.1">
    <property type="nucleotide sequence ID" value="NZ_JACHGG010000001.1"/>
</dbReference>
<name>A0A7W9WB84_9BACT</name>
<proteinExistence type="predicted"/>
<dbReference type="EMBL" id="JACHGG010000001">
    <property type="protein sequence ID" value="MBB6057397.1"/>
    <property type="molecule type" value="Genomic_DNA"/>
</dbReference>
<dbReference type="Proteomes" id="UP000532746">
    <property type="component" value="Unassembled WGS sequence"/>
</dbReference>